<keyword evidence="1" id="KW-1133">Transmembrane helix</keyword>
<reference evidence="2 3" key="1">
    <citation type="submission" date="2015-08" db="EMBL/GenBank/DDBJ databases">
        <title>Next Generation Sequencing and Analysis of the Genome of Puccinia sorghi L Schw, the Causal Agent of Maize Common Rust.</title>
        <authorList>
            <person name="Rochi L."/>
            <person name="Burguener G."/>
            <person name="Darino M."/>
            <person name="Turjanski A."/>
            <person name="Kreff E."/>
            <person name="Dieguez M.J."/>
            <person name="Sacco F."/>
        </authorList>
    </citation>
    <scope>NUCLEOTIDE SEQUENCE [LARGE SCALE GENOMIC DNA]</scope>
    <source>
        <strain evidence="2 3">RO10H11247</strain>
    </source>
</reference>
<organism evidence="2 3">
    <name type="scientific">Puccinia sorghi</name>
    <dbReference type="NCBI Taxonomy" id="27349"/>
    <lineage>
        <taxon>Eukaryota</taxon>
        <taxon>Fungi</taxon>
        <taxon>Dikarya</taxon>
        <taxon>Basidiomycota</taxon>
        <taxon>Pucciniomycotina</taxon>
        <taxon>Pucciniomycetes</taxon>
        <taxon>Pucciniales</taxon>
        <taxon>Pucciniaceae</taxon>
        <taxon>Puccinia</taxon>
    </lineage>
</organism>
<evidence type="ECO:0000313" key="3">
    <source>
        <dbReference type="Proteomes" id="UP000037035"/>
    </source>
</evidence>
<accession>A0A0L6VHH4</accession>
<evidence type="ECO:0000256" key="1">
    <source>
        <dbReference type="SAM" id="Phobius"/>
    </source>
</evidence>
<dbReference type="EMBL" id="LAVV01006507">
    <property type="protein sequence ID" value="KNZ59560.1"/>
    <property type="molecule type" value="Genomic_DNA"/>
</dbReference>
<keyword evidence="3" id="KW-1185">Reference proteome</keyword>
<gene>
    <name evidence="2" type="ORF">VP01_1702g2</name>
</gene>
<name>A0A0L6VHH4_9BASI</name>
<dbReference type="AlphaFoldDB" id="A0A0L6VHH4"/>
<comment type="caution">
    <text evidence="2">The sequence shown here is derived from an EMBL/GenBank/DDBJ whole genome shotgun (WGS) entry which is preliminary data.</text>
</comment>
<proteinExistence type="predicted"/>
<sequence>MLIHTTNRRVSRLKLRSTPRTSEWKIEMRNTIGRTHVNYFNTSTSLGLGKLNHHYSPAYAKYHKVLTRQHLFSEPLVQMDFLFRWIHFFKRSLDPVDLFLSTCLPASINFLIQCFNWSPDKCLQILKNKKKNSVAVVILIKLDQGFSFGSLHSLHYMEDIAWFEIGLSQILHFGVLSWGETVFFNTRSGIFGSGMGDSWGCPCVFCLPSFHQKKEKISDPLMIDIIPRELNFSENNTHLSVCSDRKKQKKKKKSHPCSQENPLIEERISSSDWNIDCNGTVFFFEIFNLLFFLFFLIFISGWGFCRLGFGGREGLSEVEVYFGWVWWGIWGILGDLVKLRGMSGEWLLVVLVHLGAGVETQFQCGTPGGLGRVMVPQTLIKTHNLMRKPPPVWGRGLVAQPNIMQEVLDLNWGCGPFDPGPTTMAAFVVPKPTRTSRVMSCGLCNQNGWVACQTPLFFVPQESHIERYFPMDVIFLFPYFTYPRMAILTIPPLVNTVICIYSYAHNTSAAPLLHQLWTPWLLIRLAPETKSPSTPAPFLRCISSAAYKSLILPPLIQEKDNLLSLKIPENTFLCLLCPTFFLRVPCSQQKLLLRPAAIALPTKTPRHIIHSASAVFPDFQTFDVKKEVCKNDIDFLLNKVKRKKNRNLSSHCQVLPTMELLVAQYEINQFENLEV</sequence>
<keyword evidence="1" id="KW-0812">Transmembrane</keyword>
<evidence type="ECO:0000313" key="2">
    <source>
        <dbReference type="EMBL" id="KNZ59560.1"/>
    </source>
</evidence>
<dbReference type="VEuPathDB" id="FungiDB:VP01_1702g2"/>
<keyword evidence="1" id="KW-0472">Membrane</keyword>
<feature type="transmembrane region" description="Helical" evidence="1">
    <location>
        <begin position="289"/>
        <end position="309"/>
    </location>
</feature>
<protein>
    <submittedName>
        <fullName evidence="2">Uncharacterized protein</fullName>
    </submittedName>
</protein>
<dbReference type="Proteomes" id="UP000037035">
    <property type="component" value="Unassembled WGS sequence"/>
</dbReference>